<accession>A0A8X6H209</accession>
<dbReference type="AlphaFoldDB" id="A0A8X6H209"/>
<sequence>MQKILAISNNQLDKLAEMADGIMAVAGPTSSIHMIDAKNQDPKPMLMEISSRLSHLETRATVINRLYLSDRISRSKYPIDTEADVSVIPLTMASKHLPRASLQLFAANGTVISSYGQ</sequence>
<comment type="caution">
    <text evidence="1">The sequence shown here is derived from an EMBL/GenBank/DDBJ whole genome shotgun (WGS) entry which is preliminary data.</text>
</comment>
<reference evidence="1" key="1">
    <citation type="submission" date="2020-07" db="EMBL/GenBank/DDBJ databases">
        <title>Multicomponent nature underlies the extraordinary mechanical properties of spider dragline silk.</title>
        <authorList>
            <person name="Kono N."/>
            <person name="Nakamura H."/>
            <person name="Mori M."/>
            <person name="Yoshida Y."/>
            <person name="Ohtoshi R."/>
            <person name="Malay A.D."/>
            <person name="Moran D.A.P."/>
            <person name="Tomita M."/>
            <person name="Numata K."/>
            <person name="Arakawa K."/>
        </authorList>
    </citation>
    <scope>NUCLEOTIDE SEQUENCE</scope>
</reference>
<keyword evidence="2" id="KW-1185">Reference proteome</keyword>
<gene>
    <name evidence="1" type="primary">AVEN_203532_1</name>
    <name evidence="1" type="ORF">TNCT_146341</name>
</gene>
<evidence type="ECO:0000313" key="1">
    <source>
        <dbReference type="EMBL" id="GFR15796.1"/>
    </source>
</evidence>
<dbReference type="EMBL" id="BMAO01027296">
    <property type="protein sequence ID" value="GFR15796.1"/>
    <property type="molecule type" value="Genomic_DNA"/>
</dbReference>
<name>A0A8X6H209_TRICU</name>
<organism evidence="1 2">
    <name type="scientific">Trichonephila clavata</name>
    <name type="common">Joro spider</name>
    <name type="synonym">Nephila clavata</name>
    <dbReference type="NCBI Taxonomy" id="2740835"/>
    <lineage>
        <taxon>Eukaryota</taxon>
        <taxon>Metazoa</taxon>
        <taxon>Ecdysozoa</taxon>
        <taxon>Arthropoda</taxon>
        <taxon>Chelicerata</taxon>
        <taxon>Arachnida</taxon>
        <taxon>Araneae</taxon>
        <taxon>Araneomorphae</taxon>
        <taxon>Entelegynae</taxon>
        <taxon>Araneoidea</taxon>
        <taxon>Nephilidae</taxon>
        <taxon>Trichonephila</taxon>
    </lineage>
</organism>
<proteinExistence type="predicted"/>
<dbReference type="Proteomes" id="UP000887116">
    <property type="component" value="Unassembled WGS sequence"/>
</dbReference>
<evidence type="ECO:0000313" key="2">
    <source>
        <dbReference type="Proteomes" id="UP000887116"/>
    </source>
</evidence>
<protein>
    <submittedName>
        <fullName evidence="1">Peptidase A2 domain-containing protein</fullName>
    </submittedName>
</protein>
<dbReference type="OrthoDB" id="6436410at2759"/>